<comment type="caution">
    <text evidence="3">The sequence shown here is derived from an EMBL/GenBank/DDBJ whole genome shotgun (WGS) entry which is preliminary data.</text>
</comment>
<sequence length="550" mass="59765">MKKSLEYLLILSCVVLLGIAQQSEAAIYYVDQSAGADTNNGSQSTPWKNMPGSMQTNNSGYLANNWVKLQTGDTLIVKAGTYNHRWVINSTYYSSGVTVQRDTASGSAIIDGTGLTFGSYDSLVFIDKVADLTIDGLTAAGFTVQNSPMYGLRAWGNSEAIKTTGLKVYFLKAYNNGYQNILVQKQQNFHFNNIEVNGNSKTGGYQGGFYFGDDGGGNDNGLVENATSHHNGSPPGSSPGGNNVYIGFWITNSTNLTFKNCQAYANAGRGFDIGTVGSVSTTTDNIKVFNSISHNNSVGFGANLEDISGTARVFFVNTIATNNGMGYDIYNGISAYIYNSIAAFNGTGFYGASQETTGAYANRYYYAEIKNTIFYMNTTNDVEQFNINSLYNSIIPMDYNYWGYGKQAKAVYWNDSTVYDPYFYNTSSAPGGTSRSWYTKHGQDAHSLNSIDGKLPQFVSAVSNSSQTYNYDFNLQSTSNLLGKGTQLTTYTYMNGKSPVTTTLPSDVAVALTVDMNGYKRPTPMSIGPYEYAGTTPTPPPARSLRELIN</sequence>
<dbReference type="RefSeq" id="WP_214174928.1">
    <property type="nucleotide sequence ID" value="NZ_JAHCVK010000002.1"/>
</dbReference>
<name>A0ABS5SC45_9BACT</name>
<gene>
    <name evidence="3" type="ORF">KI810_07710</name>
</gene>
<protein>
    <submittedName>
        <fullName evidence="3">Uncharacterized protein</fullName>
    </submittedName>
</protein>
<feature type="signal peptide" evidence="2">
    <location>
        <begin position="1"/>
        <end position="25"/>
    </location>
</feature>
<keyword evidence="4" id="KW-1185">Reference proteome</keyword>
<dbReference type="InterPro" id="IPR012334">
    <property type="entry name" value="Pectin_lyas_fold"/>
</dbReference>
<dbReference type="Proteomes" id="UP000756860">
    <property type="component" value="Unassembled WGS sequence"/>
</dbReference>
<evidence type="ECO:0000256" key="2">
    <source>
        <dbReference type="SAM" id="SignalP"/>
    </source>
</evidence>
<proteinExistence type="predicted"/>
<evidence type="ECO:0000256" key="1">
    <source>
        <dbReference type="SAM" id="MobiDB-lite"/>
    </source>
</evidence>
<reference evidence="3 4" key="1">
    <citation type="submission" date="2021-05" db="EMBL/GenBank/DDBJ databases">
        <title>The draft genome of Geobacter luticola JCM 17780.</title>
        <authorList>
            <person name="Xu Z."/>
            <person name="Masuda Y."/>
            <person name="Itoh H."/>
            <person name="Senoo K."/>
        </authorList>
    </citation>
    <scope>NUCLEOTIDE SEQUENCE [LARGE SCALE GENOMIC DNA]</scope>
    <source>
        <strain evidence="3 4">JCM 17780</strain>
    </source>
</reference>
<dbReference type="Gene3D" id="2.160.20.10">
    <property type="entry name" value="Single-stranded right-handed beta-helix, Pectin lyase-like"/>
    <property type="match status" value="1"/>
</dbReference>
<dbReference type="EMBL" id="JAHCVK010000002">
    <property type="protein sequence ID" value="MBT0652938.1"/>
    <property type="molecule type" value="Genomic_DNA"/>
</dbReference>
<dbReference type="SUPFAM" id="SSF51126">
    <property type="entry name" value="Pectin lyase-like"/>
    <property type="match status" value="1"/>
</dbReference>
<feature type="chain" id="PRO_5046976797" evidence="2">
    <location>
        <begin position="26"/>
        <end position="550"/>
    </location>
</feature>
<accession>A0ABS5SC45</accession>
<dbReference type="SMART" id="SM00710">
    <property type="entry name" value="PbH1"/>
    <property type="match status" value="5"/>
</dbReference>
<dbReference type="InterPro" id="IPR006626">
    <property type="entry name" value="PbH1"/>
</dbReference>
<organism evidence="3 4">
    <name type="scientific">Geomobilimonas luticola</name>
    <dbReference type="NCBI Taxonomy" id="1114878"/>
    <lineage>
        <taxon>Bacteria</taxon>
        <taxon>Pseudomonadati</taxon>
        <taxon>Thermodesulfobacteriota</taxon>
        <taxon>Desulfuromonadia</taxon>
        <taxon>Geobacterales</taxon>
        <taxon>Geobacteraceae</taxon>
        <taxon>Geomobilimonas</taxon>
    </lineage>
</organism>
<evidence type="ECO:0000313" key="3">
    <source>
        <dbReference type="EMBL" id="MBT0652938.1"/>
    </source>
</evidence>
<dbReference type="InterPro" id="IPR011050">
    <property type="entry name" value="Pectin_lyase_fold/virulence"/>
</dbReference>
<evidence type="ECO:0000313" key="4">
    <source>
        <dbReference type="Proteomes" id="UP000756860"/>
    </source>
</evidence>
<feature type="region of interest" description="Disordered" evidence="1">
    <location>
        <begin position="530"/>
        <end position="550"/>
    </location>
</feature>
<keyword evidence="2" id="KW-0732">Signal</keyword>